<evidence type="ECO:0000256" key="3">
    <source>
        <dbReference type="ARBA" id="ARBA00023034"/>
    </source>
</evidence>
<proteinExistence type="predicted"/>
<dbReference type="InterPro" id="IPR013809">
    <property type="entry name" value="ENTH"/>
</dbReference>
<dbReference type="GO" id="GO:0005546">
    <property type="term" value="F:phosphatidylinositol-4,5-bisphosphate binding"/>
    <property type="evidence" value="ECO:0007669"/>
    <property type="project" value="TreeGrafter"/>
</dbReference>
<dbReference type="PANTHER" id="PTHR22951:SF13">
    <property type="entry name" value="ASSEMBLY PROTEIN, PUTATIVE, EXPRESSED-RELATED"/>
    <property type="match status" value="1"/>
</dbReference>
<protein>
    <submittedName>
        <fullName evidence="6">Putative clathrin assembly protein</fullName>
    </submittedName>
</protein>
<reference evidence="7" key="1">
    <citation type="submission" date="2013-01" db="EMBL/GenBank/DDBJ databases">
        <title>Draft Genome Sequence of a Mulberry Tree, Morus notabilis C.K. Schneid.</title>
        <authorList>
            <person name="He N."/>
            <person name="Zhao S."/>
        </authorList>
    </citation>
    <scope>NUCLEOTIDE SEQUENCE</scope>
</reference>
<dbReference type="GO" id="GO:0005794">
    <property type="term" value="C:Golgi apparatus"/>
    <property type="evidence" value="ECO:0007669"/>
    <property type="project" value="UniProtKB-SubCell"/>
</dbReference>
<dbReference type="GO" id="GO:0005545">
    <property type="term" value="F:1-phosphatidylinositol binding"/>
    <property type="evidence" value="ECO:0007669"/>
    <property type="project" value="TreeGrafter"/>
</dbReference>
<dbReference type="PANTHER" id="PTHR22951">
    <property type="entry name" value="CLATHRIN ASSEMBLY PROTEIN"/>
    <property type="match status" value="1"/>
</dbReference>
<evidence type="ECO:0000256" key="2">
    <source>
        <dbReference type="ARBA" id="ARBA00004555"/>
    </source>
</evidence>
<dbReference type="Proteomes" id="UP000030645">
    <property type="component" value="Unassembled WGS sequence"/>
</dbReference>
<sequence length="91" mass="10637">MLIHHLLNDGDPMFYEKIFYTTRLFNLSDFRDEAHSRYWDHSAFVRTYAMYLDQRLELMLFERKGGGCHLGLRVVTRAGRVLGGGQGSFFS</sequence>
<evidence type="ECO:0000256" key="1">
    <source>
        <dbReference type="ARBA" id="ARBA00004132"/>
    </source>
</evidence>
<dbReference type="SUPFAM" id="SSF48464">
    <property type="entry name" value="ENTH/VHS domain"/>
    <property type="match status" value="1"/>
</dbReference>
<dbReference type="GO" id="GO:0030136">
    <property type="term" value="C:clathrin-coated vesicle"/>
    <property type="evidence" value="ECO:0007669"/>
    <property type="project" value="UniProtKB-SubCell"/>
</dbReference>
<dbReference type="GO" id="GO:0006900">
    <property type="term" value="P:vesicle budding from membrane"/>
    <property type="evidence" value="ECO:0007669"/>
    <property type="project" value="TreeGrafter"/>
</dbReference>
<dbReference type="PROSITE" id="PS50942">
    <property type="entry name" value="ENTH"/>
    <property type="match status" value="1"/>
</dbReference>
<dbReference type="Pfam" id="PF07651">
    <property type="entry name" value="ANTH"/>
    <property type="match status" value="1"/>
</dbReference>
<dbReference type="eggNOG" id="KOG0251">
    <property type="taxonomic scope" value="Eukaryota"/>
</dbReference>
<name>W9SVT9_9ROSA</name>
<feature type="domain" description="ENTH" evidence="5">
    <location>
        <begin position="1"/>
        <end position="66"/>
    </location>
</feature>
<dbReference type="GO" id="GO:0072583">
    <property type="term" value="P:clathrin-dependent endocytosis"/>
    <property type="evidence" value="ECO:0007669"/>
    <property type="project" value="InterPro"/>
</dbReference>
<evidence type="ECO:0000313" key="7">
    <source>
        <dbReference type="Proteomes" id="UP000030645"/>
    </source>
</evidence>
<organism evidence="6 7">
    <name type="scientific">Morus notabilis</name>
    <dbReference type="NCBI Taxonomy" id="981085"/>
    <lineage>
        <taxon>Eukaryota</taxon>
        <taxon>Viridiplantae</taxon>
        <taxon>Streptophyta</taxon>
        <taxon>Embryophyta</taxon>
        <taxon>Tracheophyta</taxon>
        <taxon>Spermatophyta</taxon>
        <taxon>Magnoliopsida</taxon>
        <taxon>eudicotyledons</taxon>
        <taxon>Gunneridae</taxon>
        <taxon>Pentapetalae</taxon>
        <taxon>rosids</taxon>
        <taxon>fabids</taxon>
        <taxon>Rosales</taxon>
        <taxon>Moraceae</taxon>
        <taxon>Moreae</taxon>
        <taxon>Morus</taxon>
    </lineage>
</organism>
<evidence type="ECO:0000313" key="6">
    <source>
        <dbReference type="EMBL" id="EXC30585.1"/>
    </source>
</evidence>
<dbReference type="InterPro" id="IPR011417">
    <property type="entry name" value="ANTH_dom"/>
</dbReference>
<evidence type="ECO:0000259" key="5">
    <source>
        <dbReference type="PROSITE" id="PS50942"/>
    </source>
</evidence>
<keyword evidence="7" id="KW-1185">Reference proteome</keyword>
<dbReference type="EMBL" id="KE346210">
    <property type="protein sequence ID" value="EXC30585.1"/>
    <property type="molecule type" value="Genomic_DNA"/>
</dbReference>
<dbReference type="GO" id="GO:0032050">
    <property type="term" value="F:clathrin heavy chain binding"/>
    <property type="evidence" value="ECO:0007669"/>
    <property type="project" value="TreeGrafter"/>
</dbReference>
<evidence type="ECO:0000256" key="4">
    <source>
        <dbReference type="ARBA" id="ARBA00023329"/>
    </source>
</evidence>
<keyword evidence="4" id="KW-0968">Cytoplasmic vesicle</keyword>
<dbReference type="GO" id="GO:0000149">
    <property type="term" value="F:SNARE binding"/>
    <property type="evidence" value="ECO:0007669"/>
    <property type="project" value="TreeGrafter"/>
</dbReference>
<gene>
    <name evidence="6" type="ORF">L484_015078</name>
</gene>
<comment type="subcellular location">
    <subcellularLocation>
        <location evidence="1">Cytoplasmic vesicle</location>
        <location evidence="1">Clathrin-coated vesicle</location>
    </subcellularLocation>
    <subcellularLocation>
        <location evidence="2">Golgi apparatus</location>
    </subcellularLocation>
</comment>
<dbReference type="AlphaFoldDB" id="W9SVT9"/>
<dbReference type="InterPro" id="IPR045192">
    <property type="entry name" value="AP180-like"/>
</dbReference>
<keyword evidence="3" id="KW-0333">Golgi apparatus</keyword>
<dbReference type="GO" id="GO:0005905">
    <property type="term" value="C:clathrin-coated pit"/>
    <property type="evidence" value="ECO:0007669"/>
    <property type="project" value="TreeGrafter"/>
</dbReference>
<accession>W9SVT9</accession>
<dbReference type="InterPro" id="IPR008942">
    <property type="entry name" value="ENTH_VHS"/>
</dbReference>
<dbReference type="Gene3D" id="1.25.40.90">
    <property type="match status" value="1"/>
</dbReference>
<dbReference type="GO" id="GO:0048268">
    <property type="term" value="P:clathrin coat assembly"/>
    <property type="evidence" value="ECO:0007669"/>
    <property type="project" value="InterPro"/>
</dbReference>
<dbReference type="STRING" id="981085.W9SVT9"/>